<sequence>MNMKPNKKKYFVGLDIGTSKICALIAENINNEKLKIIGFGETESEGVAEGMIQNLIKATTKIKEAISIASESASLPIEYINVGIAGKHIKSFSTHHSINIQSNKNEPVEILRNHVNELQKRSKMAVIPTNHKIIHSMHQKFTIDEDHESVEPVGEVGKKLEADFHIISANKVDIGIMEKCILRANVKCKNLILEPIASSLALLNDMDKEDGICLVDIGGGTTDISIFHDSIIRHTAVIPLGGDIVTQDIKEGLGLPRHHAEALKIKFGKALYVNRPIKEYVKIKGQGQREDKKILLDNLYKIIEARMEEIFEKVHQEILNSGMSEKLSAGIVITGGGSQLMNLKQQVKYITGLDVRKGYPSSFLAKSDLVNLEYPKYSTAVGLLLWDFANNLNPINEKDNYKSLNLPKASQFGKMVTEKIKGLLKDDDLTEFKNDNI</sequence>
<evidence type="ECO:0000313" key="6">
    <source>
        <dbReference type="EMBL" id="SUZ83168.1"/>
    </source>
</evidence>
<keyword evidence="1" id="KW-1003">Cell membrane</keyword>
<dbReference type="GO" id="GO:0032153">
    <property type="term" value="C:cell division site"/>
    <property type="evidence" value="ECO:0007669"/>
    <property type="project" value="TreeGrafter"/>
</dbReference>
<keyword evidence="3" id="KW-0472">Membrane</keyword>
<dbReference type="InterPro" id="IPR050696">
    <property type="entry name" value="FtsA/MreB"/>
</dbReference>
<dbReference type="InterPro" id="IPR003494">
    <property type="entry name" value="SHS2_FtsA"/>
</dbReference>
<name>A0A381QX71_9ZZZZ</name>
<keyword evidence="2" id="KW-0132">Cell division</keyword>
<protein>
    <recommendedName>
        <fullName evidence="5">SHS2 domain-containing protein</fullName>
    </recommendedName>
</protein>
<evidence type="ECO:0000256" key="4">
    <source>
        <dbReference type="ARBA" id="ARBA00023306"/>
    </source>
</evidence>
<dbReference type="SMART" id="SM00842">
    <property type="entry name" value="FtsA"/>
    <property type="match status" value="1"/>
</dbReference>
<dbReference type="CDD" id="cd24048">
    <property type="entry name" value="ASKHA_NBD_FtsA"/>
    <property type="match status" value="1"/>
</dbReference>
<evidence type="ECO:0000256" key="1">
    <source>
        <dbReference type="ARBA" id="ARBA00022475"/>
    </source>
</evidence>
<dbReference type="SUPFAM" id="SSF53067">
    <property type="entry name" value="Actin-like ATPase domain"/>
    <property type="match status" value="2"/>
</dbReference>
<feature type="domain" description="SHS2" evidence="5">
    <location>
        <begin position="11"/>
        <end position="202"/>
    </location>
</feature>
<dbReference type="EMBL" id="UINC01001538">
    <property type="protein sequence ID" value="SUZ83168.1"/>
    <property type="molecule type" value="Genomic_DNA"/>
</dbReference>
<reference evidence="6" key="1">
    <citation type="submission" date="2018-05" db="EMBL/GenBank/DDBJ databases">
        <authorList>
            <person name="Lanie J.A."/>
            <person name="Ng W.-L."/>
            <person name="Kazmierczak K.M."/>
            <person name="Andrzejewski T.M."/>
            <person name="Davidsen T.M."/>
            <person name="Wayne K.J."/>
            <person name="Tettelin H."/>
            <person name="Glass J.I."/>
            <person name="Rusch D."/>
            <person name="Podicherti R."/>
            <person name="Tsui H.-C.T."/>
            <person name="Winkler M.E."/>
        </authorList>
    </citation>
    <scope>NUCLEOTIDE SEQUENCE</scope>
</reference>
<proteinExistence type="inferred from homology"/>
<accession>A0A381QX71</accession>
<organism evidence="6">
    <name type="scientific">marine metagenome</name>
    <dbReference type="NCBI Taxonomy" id="408172"/>
    <lineage>
        <taxon>unclassified sequences</taxon>
        <taxon>metagenomes</taxon>
        <taxon>ecological metagenomes</taxon>
    </lineage>
</organism>
<dbReference type="HAMAP" id="MF_02033">
    <property type="entry name" value="FtsA"/>
    <property type="match status" value="1"/>
</dbReference>
<dbReference type="Gene3D" id="3.30.420.40">
    <property type="match status" value="2"/>
</dbReference>
<dbReference type="PANTHER" id="PTHR32432:SF4">
    <property type="entry name" value="CELL DIVISION PROTEIN FTSA"/>
    <property type="match status" value="1"/>
</dbReference>
<dbReference type="GO" id="GO:0009898">
    <property type="term" value="C:cytoplasmic side of plasma membrane"/>
    <property type="evidence" value="ECO:0007669"/>
    <property type="project" value="TreeGrafter"/>
</dbReference>
<gene>
    <name evidence="6" type="ORF">METZ01_LOCUS36022</name>
</gene>
<dbReference type="PROSITE" id="PS00329">
    <property type="entry name" value="HSP70_2"/>
    <property type="match status" value="1"/>
</dbReference>
<dbReference type="GO" id="GO:0051301">
    <property type="term" value="P:cell division"/>
    <property type="evidence" value="ECO:0007669"/>
    <property type="project" value="UniProtKB-KW"/>
</dbReference>
<dbReference type="InterPro" id="IPR018181">
    <property type="entry name" value="Heat_shock_70_CS"/>
</dbReference>
<keyword evidence="4" id="KW-0131">Cell cycle</keyword>
<dbReference type="PANTHER" id="PTHR32432">
    <property type="entry name" value="CELL DIVISION PROTEIN FTSA-RELATED"/>
    <property type="match status" value="1"/>
</dbReference>
<dbReference type="Gene3D" id="3.30.1490.110">
    <property type="match status" value="1"/>
</dbReference>
<dbReference type="InterPro" id="IPR043129">
    <property type="entry name" value="ATPase_NBD"/>
</dbReference>
<evidence type="ECO:0000259" key="5">
    <source>
        <dbReference type="SMART" id="SM00842"/>
    </source>
</evidence>
<dbReference type="Pfam" id="PF14450">
    <property type="entry name" value="FtsA"/>
    <property type="match status" value="1"/>
</dbReference>
<dbReference type="NCBIfam" id="TIGR01174">
    <property type="entry name" value="ftsA"/>
    <property type="match status" value="1"/>
</dbReference>
<evidence type="ECO:0000256" key="2">
    <source>
        <dbReference type="ARBA" id="ARBA00022618"/>
    </source>
</evidence>
<dbReference type="InterPro" id="IPR020823">
    <property type="entry name" value="Cell_div_FtsA"/>
</dbReference>
<dbReference type="PIRSF" id="PIRSF003101">
    <property type="entry name" value="FtsA"/>
    <property type="match status" value="1"/>
</dbReference>
<dbReference type="AlphaFoldDB" id="A0A381QX71"/>
<evidence type="ECO:0000256" key="3">
    <source>
        <dbReference type="ARBA" id="ARBA00023136"/>
    </source>
</evidence>
<dbReference type="Pfam" id="PF02491">
    <property type="entry name" value="SHS2_FTSA"/>
    <property type="match status" value="1"/>
</dbReference>